<protein>
    <submittedName>
        <fullName evidence="1">Uncharacterized protein</fullName>
    </submittedName>
</protein>
<name>W9Q7L0_FUSOX</name>
<sequence>MVKLVSADAIVAVQKRYNNLAKTAPNSNADDLHNRYQSVDICHL</sequence>
<dbReference type="EMBL" id="JH650968">
    <property type="protein sequence ID" value="EXA53453.1"/>
    <property type="molecule type" value="Genomic_DNA"/>
</dbReference>
<reference evidence="1" key="2">
    <citation type="submission" date="2012-05" db="EMBL/GenBank/DDBJ databases">
        <title>Annotation of the Genome Sequence of Fusarium oxysporum HDV247.</title>
        <authorList>
            <consortium name="The Broad Institute Genomics Platform"/>
            <person name="Ma L.-J."/>
            <person name="Corby-Kistler H."/>
            <person name="Broz K."/>
            <person name="Gale L.R."/>
            <person name="Jonkers W."/>
            <person name="O'Donnell K."/>
            <person name="Ploetz R."/>
            <person name="Steinberg C."/>
            <person name="Schwartz D.C."/>
            <person name="VanEtten H."/>
            <person name="Zhou S."/>
            <person name="Young S.K."/>
            <person name="Zeng Q."/>
            <person name="Gargeya S."/>
            <person name="Fitzgerald M."/>
            <person name="Abouelleil A."/>
            <person name="Alvarado L."/>
            <person name="Chapman S.B."/>
            <person name="Gainer-Dewar J."/>
            <person name="Goldberg J."/>
            <person name="Griggs A."/>
            <person name="Gujja S."/>
            <person name="Hansen M."/>
            <person name="Howarth C."/>
            <person name="Imamovic A."/>
            <person name="Ireland A."/>
            <person name="Larimer J."/>
            <person name="McCowan C."/>
            <person name="Murphy C."/>
            <person name="Pearson M."/>
            <person name="Poon T.W."/>
            <person name="Priest M."/>
            <person name="Roberts A."/>
            <person name="Saif S."/>
            <person name="Shea T."/>
            <person name="Sykes S."/>
            <person name="Wortman J."/>
            <person name="Nusbaum C."/>
            <person name="Birren B."/>
        </authorList>
    </citation>
    <scope>NUCLEOTIDE SEQUENCE</scope>
    <source>
        <strain evidence="1">HDV247</strain>
    </source>
</reference>
<dbReference type="HOGENOM" id="CLU_3224596_0_0_1"/>
<organism evidence="1">
    <name type="scientific">Fusarium oxysporum f. sp. pisi HDV247</name>
    <dbReference type="NCBI Taxonomy" id="1080344"/>
    <lineage>
        <taxon>Eukaryota</taxon>
        <taxon>Fungi</taxon>
        <taxon>Dikarya</taxon>
        <taxon>Ascomycota</taxon>
        <taxon>Pezizomycotina</taxon>
        <taxon>Sordariomycetes</taxon>
        <taxon>Hypocreomycetidae</taxon>
        <taxon>Hypocreales</taxon>
        <taxon>Nectriaceae</taxon>
        <taxon>Fusarium</taxon>
        <taxon>Fusarium oxysporum species complex</taxon>
    </lineage>
</organism>
<proteinExistence type="predicted"/>
<gene>
    <name evidence="1" type="ORF">FOVG_01285</name>
</gene>
<reference evidence="1" key="1">
    <citation type="submission" date="2011-10" db="EMBL/GenBank/DDBJ databases">
        <title>The Genome Sequence of Fusarium oxysporum HDV247.</title>
        <authorList>
            <consortium name="The Broad Institute Genome Sequencing Platform"/>
            <person name="Ma L.-J."/>
            <person name="Gale L.R."/>
            <person name="Schwartz D.C."/>
            <person name="Zhou S."/>
            <person name="Corby-Kistler H."/>
            <person name="Young S.K."/>
            <person name="Zeng Q."/>
            <person name="Gargeya S."/>
            <person name="Fitzgerald M."/>
            <person name="Haas B."/>
            <person name="Abouelleil A."/>
            <person name="Alvarado L."/>
            <person name="Arachchi H.M."/>
            <person name="Berlin A."/>
            <person name="Brown A."/>
            <person name="Chapman S.B."/>
            <person name="Chen Z."/>
            <person name="Dunbar C."/>
            <person name="Freedman E."/>
            <person name="Gearin G."/>
            <person name="Goldberg J."/>
            <person name="Griggs A."/>
            <person name="Gujja S."/>
            <person name="Heiman D."/>
            <person name="Howarth C."/>
            <person name="Larson L."/>
            <person name="Lui A."/>
            <person name="MacDonald P.J.P."/>
            <person name="Montmayeur A."/>
            <person name="Murphy C."/>
            <person name="Neiman D."/>
            <person name="Pearson M."/>
            <person name="Priest M."/>
            <person name="Roberts A."/>
            <person name="Saif S."/>
            <person name="Shea T."/>
            <person name="Shenoy N."/>
            <person name="Sisk P."/>
            <person name="Stolte C."/>
            <person name="Sykes S."/>
            <person name="Wortman J."/>
            <person name="Nusbaum C."/>
            <person name="Birren B."/>
        </authorList>
    </citation>
    <scope>NUCLEOTIDE SEQUENCE [LARGE SCALE GENOMIC DNA]</scope>
    <source>
        <strain evidence="1">HDV247</strain>
    </source>
</reference>
<accession>W9Q7L0</accession>
<evidence type="ECO:0000313" key="1">
    <source>
        <dbReference type="EMBL" id="EXA53453.1"/>
    </source>
</evidence>
<dbReference type="Proteomes" id="UP000030751">
    <property type="component" value="Unassembled WGS sequence"/>
</dbReference>
<dbReference type="AlphaFoldDB" id="W9Q7L0"/>